<evidence type="ECO:0000313" key="2">
    <source>
        <dbReference type="Proteomes" id="UP000289257"/>
    </source>
</evidence>
<proteinExistence type="predicted"/>
<sequence>MVSVAESIVYSWFDRSCIEYRDLFMRLYIAYNAWYRKTTGKDNDFEAIKVLKTRYVLWDEYIEGTSLIGLRKIMIQIVMMTRNTPMPNTSGYWDGVVKDSDDWRGLIHFWYEVRCKLFHGSRYASAYTEEVKLAYESLYVYMQEITARMKLTFHKKDYHRLHELHILVKSHHELQPAFIQERLHLHNKYITSAEIWNVDMMRRNKR</sequence>
<evidence type="ECO:0000313" key="1">
    <source>
        <dbReference type="EMBL" id="RWZ78808.1"/>
    </source>
</evidence>
<dbReference type="Proteomes" id="UP000289257">
    <property type="component" value="Unassembled WGS sequence"/>
</dbReference>
<gene>
    <name evidence="1" type="ORF">EOT05_03615</name>
</gene>
<name>A0A4Q0AJF5_9BACT</name>
<protein>
    <recommendedName>
        <fullName evidence="3">Apea-like HEPN domain-containing protein</fullName>
    </recommendedName>
</protein>
<dbReference type="EMBL" id="SCKX01000001">
    <property type="protein sequence ID" value="RWZ78808.1"/>
    <property type="molecule type" value="Genomic_DNA"/>
</dbReference>
<reference evidence="1" key="1">
    <citation type="submission" date="2019-01" db="EMBL/GenBank/DDBJ databases">
        <title>Genomic signatures and co-occurrence patterns of the ultra-small Saccharimodia (Patescibacteria phylum) suggest a symbiotic lifestyle.</title>
        <authorList>
            <person name="Lemos L."/>
            <person name="Medeiros J."/>
            <person name="Andreote F."/>
            <person name="Fernandes G."/>
            <person name="Varani A."/>
            <person name="Oliveira G."/>
            <person name="Pylro V."/>
        </authorList>
    </citation>
    <scope>NUCLEOTIDE SEQUENCE [LARGE SCALE GENOMIC DNA]</scope>
    <source>
        <strain evidence="1">AMD02</strain>
    </source>
</reference>
<evidence type="ECO:0008006" key="3">
    <source>
        <dbReference type="Google" id="ProtNLM"/>
    </source>
</evidence>
<organism evidence="1 2">
    <name type="scientific">Candidatus Microsaccharimonas sossegonensis</name>
    <dbReference type="NCBI Taxonomy" id="2506948"/>
    <lineage>
        <taxon>Bacteria</taxon>
        <taxon>Candidatus Saccharimonadota</taxon>
        <taxon>Candidatus Saccharimonadia</taxon>
        <taxon>Candidatus Saccharimonadales</taxon>
        <taxon>Candidatus Saccharimonadaceae</taxon>
        <taxon>Candidatus Microsaccharimonas</taxon>
    </lineage>
</organism>
<comment type="caution">
    <text evidence="1">The sequence shown here is derived from an EMBL/GenBank/DDBJ whole genome shotgun (WGS) entry which is preliminary data.</text>
</comment>
<accession>A0A4Q0AJF5</accession>
<keyword evidence="2" id="KW-1185">Reference proteome</keyword>
<dbReference type="AlphaFoldDB" id="A0A4Q0AJF5"/>